<dbReference type="EMBL" id="JAJCIS010000003">
    <property type="protein sequence ID" value="MCB7387222.1"/>
    <property type="molecule type" value="Genomic_DNA"/>
</dbReference>
<comment type="caution">
    <text evidence="2">The sequence shown here is derived from an EMBL/GenBank/DDBJ whole genome shotgun (WGS) entry which is preliminary data.</text>
</comment>
<evidence type="ECO:0000313" key="2">
    <source>
        <dbReference type="EMBL" id="MCB7387222.1"/>
    </source>
</evidence>
<protein>
    <submittedName>
        <fullName evidence="2">MBL fold metallo-hydrolase</fullName>
    </submittedName>
</protein>
<dbReference type="Gene3D" id="3.60.15.10">
    <property type="entry name" value="Ribonuclease Z/Hydroxyacylglutathione hydrolase-like"/>
    <property type="match status" value="1"/>
</dbReference>
<dbReference type="PANTHER" id="PTHR42951:SF4">
    <property type="entry name" value="ACYL-COENZYME A THIOESTERASE MBLAC2"/>
    <property type="match status" value="1"/>
</dbReference>
<dbReference type="InterPro" id="IPR001279">
    <property type="entry name" value="Metallo-B-lactamas"/>
</dbReference>
<evidence type="ECO:0000313" key="3">
    <source>
        <dbReference type="Proteomes" id="UP001299546"/>
    </source>
</evidence>
<dbReference type="SUPFAM" id="SSF56281">
    <property type="entry name" value="Metallo-hydrolase/oxidoreductase"/>
    <property type="match status" value="1"/>
</dbReference>
<gene>
    <name evidence="2" type="ORF">LIZ65_07960</name>
</gene>
<feature type="domain" description="Metallo-beta-lactamase" evidence="1">
    <location>
        <begin position="16"/>
        <end position="211"/>
    </location>
</feature>
<evidence type="ECO:0000259" key="1">
    <source>
        <dbReference type="SMART" id="SM00849"/>
    </source>
</evidence>
<dbReference type="InterPro" id="IPR036866">
    <property type="entry name" value="RibonucZ/Hydroxyglut_hydro"/>
</dbReference>
<proteinExistence type="predicted"/>
<dbReference type="Proteomes" id="UP001299546">
    <property type="component" value="Unassembled WGS sequence"/>
</dbReference>
<accession>A0ABS8DFM9</accession>
<dbReference type="InterPro" id="IPR050855">
    <property type="entry name" value="NDM-1-like"/>
</dbReference>
<name>A0ABS8DFM9_9FIRM</name>
<dbReference type="PANTHER" id="PTHR42951">
    <property type="entry name" value="METALLO-BETA-LACTAMASE DOMAIN-CONTAINING"/>
    <property type="match status" value="1"/>
</dbReference>
<sequence>MFKVFENLYLIENEMGANVYLINNGKSFDLIDTAMFMETDKLIAKIEDGGFHIENLNKIILTHCHCDHIGGAAELVKRTGAKVAAHTKDIPYILHEKVIDGSYHYMMIQEQAYMKQYNCVLEKVDIVLSDKNIIDTLGGLEVIHVPGHTPGSIALYQSENQIMFFGDVIRNKHNKGLVIGVPDKFNYDTNQTIQDAQHLMEYPIKYAVFGHGLPLTENVERLLITARTPEEVKASRKKSKAHRKLAKAE</sequence>
<reference evidence="2 3" key="1">
    <citation type="submission" date="2021-10" db="EMBL/GenBank/DDBJ databases">
        <title>Collection of gut derived symbiotic bacterial strains cultured from healthy donors.</title>
        <authorList>
            <person name="Lin H."/>
            <person name="Littmann E."/>
            <person name="Kohout C."/>
            <person name="Pamer E.G."/>
        </authorList>
    </citation>
    <scope>NUCLEOTIDE SEQUENCE [LARGE SCALE GENOMIC DNA]</scope>
    <source>
        <strain evidence="2 3">DFI.1.165</strain>
    </source>
</reference>
<organism evidence="2 3">
    <name type="scientific">Bariatricus massiliensis</name>
    <dbReference type="NCBI Taxonomy" id="1745713"/>
    <lineage>
        <taxon>Bacteria</taxon>
        <taxon>Bacillati</taxon>
        <taxon>Bacillota</taxon>
        <taxon>Clostridia</taxon>
        <taxon>Lachnospirales</taxon>
        <taxon>Lachnospiraceae</taxon>
        <taxon>Bariatricus</taxon>
    </lineage>
</organism>
<keyword evidence="3" id="KW-1185">Reference proteome</keyword>
<dbReference type="CDD" id="cd07721">
    <property type="entry name" value="yflN-like_MBL-fold"/>
    <property type="match status" value="1"/>
</dbReference>
<dbReference type="SMART" id="SM00849">
    <property type="entry name" value="Lactamase_B"/>
    <property type="match status" value="1"/>
</dbReference>
<dbReference type="RefSeq" id="WP_066734093.1">
    <property type="nucleotide sequence ID" value="NZ_JAJCIQ010000003.1"/>
</dbReference>
<dbReference type="Pfam" id="PF00753">
    <property type="entry name" value="Lactamase_B"/>
    <property type="match status" value="1"/>
</dbReference>